<dbReference type="EMBL" id="CH473979">
    <property type="protein sequence ID" value="EDM07254.1"/>
    <property type="molecule type" value="Genomic_DNA"/>
</dbReference>
<gene>
    <name evidence="2" type="ORF">rCG_53582</name>
</gene>
<protein>
    <submittedName>
        <fullName evidence="2">RCG53582</fullName>
    </submittedName>
</protein>
<feature type="region of interest" description="Disordered" evidence="1">
    <location>
        <begin position="23"/>
        <end position="43"/>
    </location>
</feature>
<organism evidence="2 3">
    <name type="scientific">Rattus norvegicus</name>
    <name type="common">Rat</name>
    <dbReference type="NCBI Taxonomy" id="10116"/>
    <lineage>
        <taxon>Eukaryota</taxon>
        <taxon>Metazoa</taxon>
        <taxon>Chordata</taxon>
        <taxon>Craniata</taxon>
        <taxon>Vertebrata</taxon>
        <taxon>Euteleostomi</taxon>
        <taxon>Mammalia</taxon>
        <taxon>Eutheria</taxon>
        <taxon>Euarchontoglires</taxon>
        <taxon>Glires</taxon>
        <taxon>Rodentia</taxon>
        <taxon>Myomorpha</taxon>
        <taxon>Muroidea</taxon>
        <taxon>Muridae</taxon>
        <taxon>Murinae</taxon>
        <taxon>Rattus</taxon>
    </lineage>
</organism>
<feature type="compositionally biased region" description="Polar residues" evidence="1">
    <location>
        <begin position="28"/>
        <end position="43"/>
    </location>
</feature>
<evidence type="ECO:0000256" key="1">
    <source>
        <dbReference type="SAM" id="MobiDB-lite"/>
    </source>
</evidence>
<evidence type="ECO:0000313" key="3">
    <source>
        <dbReference type="Proteomes" id="UP000234681"/>
    </source>
</evidence>
<dbReference type="Proteomes" id="UP000234681">
    <property type="component" value="Chromosome 1"/>
</dbReference>
<accession>A6JBD0</accession>
<reference evidence="2 3" key="1">
    <citation type="submission" date="2005-09" db="EMBL/GenBank/DDBJ databases">
        <authorList>
            <person name="Mural R.J."/>
            <person name="Li P.W."/>
            <person name="Adams M.D."/>
            <person name="Amanatides P.G."/>
            <person name="Baden-Tillson H."/>
            <person name="Barnstead M."/>
            <person name="Chin S.H."/>
            <person name="Dew I."/>
            <person name="Evans C.A."/>
            <person name="Ferriera S."/>
            <person name="Flanigan M."/>
            <person name="Fosler C."/>
            <person name="Glodek A."/>
            <person name="Gu Z."/>
            <person name="Holt R.A."/>
            <person name="Jennings D."/>
            <person name="Kraft C.L."/>
            <person name="Lu F."/>
            <person name="Nguyen T."/>
            <person name="Nusskern D.R."/>
            <person name="Pfannkoch C.M."/>
            <person name="Sitter C."/>
            <person name="Sutton G.G."/>
            <person name="Venter J.C."/>
            <person name="Wang Z."/>
            <person name="Woodage T."/>
            <person name="Zheng X.H."/>
            <person name="Zhong F."/>
        </authorList>
    </citation>
    <scope>NUCLEOTIDE SEQUENCE [LARGE SCALE GENOMIC DNA]</scope>
    <source>
        <strain>BN</strain>
        <strain evidence="3">Sprague-Dawley</strain>
    </source>
</reference>
<evidence type="ECO:0000313" key="2">
    <source>
        <dbReference type="EMBL" id="EDM07254.1"/>
    </source>
</evidence>
<name>A6JBD0_RAT</name>
<proteinExistence type="predicted"/>
<sequence>MECCAGRQGQDEIRTMSEISKAGLQHPGQGQQTWEKGTFSVNN</sequence>
<dbReference type="AlphaFoldDB" id="A6JBD0"/>